<gene>
    <name evidence="2" type="ORF">E1298_20550</name>
</gene>
<dbReference type="InterPro" id="IPR029032">
    <property type="entry name" value="AhpD-like"/>
</dbReference>
<dbReference type="Proteomes" id="UP000294513">
    <property type="component" value="Unassembled WGS sequence"/>
</dbReference>
<dbReference type="PANTHER" id="PTHR33930:SF2">
    <property type="entry name" value="BLR3452 PROTEIN"/>
    <property type="match status" value="1"/>
</dbReference>
<dbReference type="GO" id="GO:0051920">
    <property type="term" value="F:peroxiredoxin activity"/>
    <property type="evidence" value="ECO:0007669"/>
    <property type="project" value="InterPro"/>
</dbReference>
<dbReference type="Gene3D" id="1.20.1290.10">
    <property type="entry name" value="AhpD-like"/>
    <property type="match status" value="1"/>
</dbReference>
<protein>
    <submittedName>
        <fullName evidence="2">Gamma-carboxymuconolactone decarboxylase</fullName>
    </submittedName>
</protein>
<evidence type="ECO:0000313" key="3">
    <source>
        <dbReference type="Proteomes" id="UP000294513"/>
    </source>
</evidence>
<feature type="domain" description="Carboxymuconolactone decarboxylase-like" evidence="1">
    <location>
        <begin position="11"/>
        <end position="85"/>
    </location>
</feature>
<dbReference type="AlphaFoldDB" id="A0A4R5BJK5"/>
<proteinExistence type="predicted"/>
<sequence length="238" mass="26107">MDLQALLDTDPEFFAACAELADVPWRHGALDARTRALVALAVDAAVTHLHEPGIRRNVRRALEHGATREEIMETFQLAATLGIHAASTGFPLLRDLPAPSGQDGPAAARRREDLKDEFVRRRGYWDAGWDDMLHRAPEFFAAYLRFSAIPWSRGVLAPKVKELIYIAIDASATHMFTAGLKVHIANAVRHGATADEIADVLEIASAIGIQTLEVGVPILLSELDRMKAEGDAPQHERP</sequence>
<dbReference type="Pfam" id="PF02627">
    <property type="entry name" value="CMD"/>
    <property type="match status" value="2"/>
</dbReference>
<evidence type="ECO:0000259" key="1">
    <source>
        <dbReference type="Pfam" id="PF02627"/>
    </source>
</evidence>
<dbReference type="InterPro" id="IPR003779">
    <property type="entry name" value="CMD-like"/>
</dbReference>
<dbReference type="RefSeq" id="WP_131895635.1">
    <property type="nucleotide sequence ID" value="NZ_SMKU01000106.1"/>
</dbReference>
<keyword evidence="3" id="KW-1185">Reference proteome</keyword>
<accession>A0A4R5BJK5</accession>
<dbReference type="EMBL" id="SMKU01000106">
    <property type="protein sequence ID" value="TDD84034.1"/>
    <property type="molecule type" value="Genomic_DNA"/>
</dbReference>
<evidence type="ECO:0000313" key="2">
    <source>
        <dbReference type="EMBL" id="TDD84034.1"/>
    </source>
</evidence>
<organism evidence="2 3">
    <name type="scientific">Actinomadura rubrisoli</name>
    <dbReference type="NCBI Taxonomy" id="2530368"/>
    <lineage>
        <taxon>Bacteria</taxon>
        <taxon>Bacillati</taxon>
        <taxon>Actinomycetota</taxon>
        <taxon>Actinomycetes</taxon>
        <taxon>Streptosporangiales</taxon>
        <taxon>Thermomonosporaceae</taxon>
        <taxon>Actinomadura</taxon>
    </lineage>
</organism>
<name>A0A4R5BJK5_9ACTN</name>
<feature type="domain" description="Carboxymuconolactone decarboxylase-like" evidence="1">
    <location>
        <begin position="137"/>
        <end position="207"/>
    </location>
</feature>
<dbReference type="SUPFAM" id="SSF69118">
    <property type="entry name" value="AhpD-like"/>
    <property type="match status" value="1"/>
</dbReference>
<comment type="caution">
    <text evidence="2">The sequence shown here is derived from an EMBL/GenBank/DDBJ whole genome shotgun (WGS) entry which is preliminary data.</text>
</comment>
<reference evidence="2 3" key="1">
    <citation type="submission" date="2019-03" db="EMBL/GenBank/DDBJ databases">
        <title>Draft genome sequences of novel Actinobacteria.</title>
        <authorList>
            <person name="Sahin N."/>
            <person name="Ay H."/>
            <person name="Saygin H."/>
        </authorList>
    </citation>
    <scope>NUCLEOTIDE SEQUENCE [LARGE SCALE GENOMIC DNA]</scope>
    <source>
        <strain evidence="2 3">H3C3</strain>
    </source>
</reference>
<dbReference type="PANTHER" id="PTHR33930">
    <property type="entry name" value="ALKYL HYDROPEROXIDE REDUCTASE AHPD"/>
    <property type="match status" value="1"/>
</dbReference>
<dbReference type="OrthoDB" id="3824300at2"/>